<dbReference type="PANTHER" id="PTHR23502:SF26">
    <property type="entry name" value="MAJOR FACILITATOR SUPERFAMILY (MFS) PROFILE DOMAIN-CONTAINING PROTEIN"/>
    <property type="match status" value="1"/>
</dbReference>
<dbReference type="InterPro" id="IPR036259">
    <property type="entry name" value="MFS_trans_sf"/>
</dbReference>
<comment type="subcellular location">
    <subcellularLocation>
        <location evidence="1">Membrane</location>
        <topology evidence="1">Multi-pass membrane protein</topology>
    </subcellularLocation>
</comment>
<evidence type="ECO:0000256" key="5">
    <source>
        <dbReference type="SAM" id="MobiDB-lite"/>
    </source>
</evidence>
<reference evidence="7 8" key="1">
    <citation type="submission" date="2020-03" db="EMBL/GenBank/DDBJ databases">
        <title>Draft Genome Sequence of Cudoniella acicularis.</title>
        <authorList>
            <person name="Buettner E."/>
            <person name="Kellner H."/>
        </authorList>
    </citation>
    <scope>NUCLEOTIDE SEQUENCE [LARGE SCALE GENOMIC DNA]</scope>
    <source>
        <strain evidence="7 8">DSM 108380</strain>
    </source>
</reference>
<feature type="transmembrane region" description="Helical" evidence="6">
    <location>
        <begin position="851"/>
        <end position="874"/>
    </location>
</feature>
<dbReference type="AlphaFoldDB" id="A0A8H4W0A1"/>
<evidence type="ECO:0000256" key="1">
    <source>
        <dbReference type="ARBA" id="ARBA00004141"/>
    </source>
</evidence>
<feature type="transmembrane region" description="Helical" evidence="6">
    <location>
        <begin position="407"/>
        <end position="429"/>
    </location>
</feature>
<feature type="transmembrane region" description="Helical" evidence="6">
    <location>
        <begin position="579"/>
        <end position="598"/>
    </location>
</feature>
<feature type="transmembrane region" description="Helical" evidence="6">
    <location>
        <begin position="824"/>
        <end position="845"/>
    </location>
</feature>
<evidence type="ECO:0000313" key="7">
    <source>
        <dbReference type="EMBL" id="KAF4626339.1"/>
    </source>
</evidence>
<dbReference type="Proteomes" id="UP000566819">
    <property type="component" value="Unassembled WGS sequence"/>
</dbReference>
<proteinExistence type="predicted"/>
<dbReference type="Pfam" id="PF07690">
    <property type="entry name" value="MFS_1"/>
    <property type="match status" value="1"/>
</dbReference>
<sequence length="943" mass="104731">MRVVRTKQQIRHLSCTVRTEARGRSVTNLDMNPTGIVWACTPDFSELPRFPIYSTTKAINMIGNLSLQWGILRKAMRGRCDRLDVHPAPGYAEIETLGIGQIARMEVFKAIKQLCLEISLVHYLFTDNNVPGNLSSTCWLSTMAESRKSTATSLMSEDGPELIVTRVSEAEWISGIPSRVPSTIPASTPGIPPSGGAKYSWHQLKVPRQVSGVPNGNGKSRLGSWVSRRLSQDSFNSATGRGSTESIKVFTQMKDVSRFSESEVSEGGLSDGYEPKTPREDIAIPVPAIPAWSLRQNNKVGLQKLPTELDSEVEAQTSNETGVRVISYQDSVESSRKTQDLYDSFPTPPSTGVNNSPNNAAMEQTPKWDPISPSPSFESGLRRMGSSEKVLPEPPYHIFSIAKKRHIVYLLSFTGTLLILSITMYFPVINAVATSFHVNTAVALATISTFMIFRAITPFLWLPICQSVGRRSLFIVLPLTSFFFYIGLALTNNLAGFFILRILQAASIAAFLPLCKSSHLTLPRSPSKSQIAIAIINDISIGEERSALVGSFNKILLISHFLGPVLGGAFSQRFGFHSIFVFLCILTGIASFILITFLPETHRKIAGNGTTPLPWWQNPLINRFNNPSQPPITNEKTATTFTKPPLQDFASPFQNLRQLDLTLSIFFGSLVFALFISVLVTTAPYSNHASTSRPPPQALFSSPPPTVPSFAYPLTNLLLSRDYRIISKIYKTEHHIPDEKPINPRYLPDFPIEKARLRNMRPFILAFIGVTGGYGFSVHGKHLVVPLVLQFFIAGSGTVVLMMNSILISDLYPSDSDSSASIELIVNLCRLLLGALLVGIIQPLINGLDVKFTFLMLSMILLFFTPILLFQWFYGVKWRMQRESQLRENSQDGSFMELGVSRGEELMWKFSNEARSLWEKIVQETSYSVGKVRDWARKGEVKT</sequence>
<dbReference type="SUPFAM" id="SSF103473">
    <property type="entry name" value="MFS general substrate transporter"/>
    <property type="match status" value="1"/>
</dbReference>
<protein>
    <recommendedName>
        <fullName evidence="9">Major facilitator superfamily (MFS) profile domain-containing protein</fullName>
    </recommendedName>
</protein>
<evidence type="ECO:0008006" key="9">
    <source>
        <dbReference type="Google" id="ProtNLM"/>
    </source>
</evidence>
<keyword evidence="8" id="KW-1185">Reference proteome</keyword>
<evidence type="ECO:0000256" key="2">
    <source>
        <dbReference type="ARBA" id="ARBA00022692"/>
    </source>
</evidence>
<evidence type="ECO:0000256" key="3">
    <source>
        <dbReference type="ARBA" id="ARBA00022989"/>
    </source>
</evidence>
<evidence type="ECO:0000256" key="4">
    <source>
        <dbReference type="ARBA" id="ARBA00023136"/>
    </source>
</evidence>
<feature type="transmembrane region" description="Helical" evidence="6">
    <location>
        <begin position="661"/>
        <end position="683"/>
    </location>
</feature>
<comment type="caution">
    <text evidence="7">The sequence shown here is derived from an EMBL/GenBank/DDBJ whole genome shotgun (WGS) entry which is preliminary data.</text>
</comment>
<dbReference type="PANTHER" id="PTHR23502">
    <property type="entry name" value="MAJOR FACILITATOR SUPERFAMILY"/>
    <property type="match status" value="1"/>
</dbReference>
<feature type="transmembrane region" description="Helical" evidence="6">
    <location>
        <begin position="791"/>
        <end position="812"/>
    </location>
</feature>
<name>A0A8H4W0A1_9HELO</name>
<dbReference type="InterPro" id="IPR011701">
    <property type="entry name" value="MFS"/>
</dbReference>
<evidence type="ECO:0000313" key="8">
    <source>
        <dbReference type="Proteomes" id="UP000566819"/>
    </source>
</evidence>
<keyword evidence="2 6" id="KW-0812">Transmembrane</keyword>
<dbReference type="OrthoDB" id="440553at2759"/>
<feature type="compositionally biased region" description="Polar residues" evidence="5">
    <location>
        <begin position="350"/>
        <end position="362"/>
    </location>
</feature>
<feature type="transmembrane region" description="Helical" evidence="6">
    <location>
        <begin position="762"/>
        <end position="779"/>
    </location>
</feature>
<dbReference type="GO" id="GO:0005886">
    <property type="term" value="C:plasma membrane"/>
    <property type="evidence" value="ECO:0007669"/>
    <property type="project" value="TreeGrafter"/>
</dbReference>
<gene>
    <name evidence="7" type="ORF">G7Y89_g11821</name>
</gene>
<feature type="transmembrane region" description="Helical" evidence="6">
    <location>
        <begin position="473"/>
        <end position="491"/>
    </location>
</feature>
<dbReference type="Gene3D" id="1.20.1250.20">
    <property type="entry name" value="MFS general substrate transporter like domains"/>
    <property type="match status" value="1"/>
</dbReference>
<keyword evidence="3 6" id="KW-1133">Transmembrane helix</keyword>
<accession>A0A8H4W0A1</accession>
<feature type="region of interest" description="Disordered" evidence="5">
    <location>
        <begin position="337"/>
        <end position="369"/>
    </location>
</feature>
<keyword evidence="4 6" id="KW-0472">Membrane</keyword>
<dbReference type="GO" id="GO:0022857">
    <property type="term" value="F:transmembrane transporter activity"/>
    <property type="evidence" value="ECO:0007669"/>
    <property type="project" value="InterPro"/>
</dbReference>
<organism evidence="7 8">
    <name type="scientific">Cudoniella acicularis</name>
    <dbReference type="NCBI Taxonomy" id="354080"/>
    <lineage>
        <taxon>Eukaryota</taxon>
        <taxon>Fungi</taxon>
        <taxon>Dikarya</taxon>
        <taxon>Ascomycota</taxon>
        <taxon>Pezizomycotina</taxon>
        <taxon>Leotiomycetes</taxon>
        <taxon>Helotiales</taxon>
        <taxon>Tricladiaceae</taxon>
        <taxon>Cudoniella</taxon>
    </lineage>
</organism>
<feature type="transmembrane region" description="Helical" evidence="6">
    <location>
        <begin position="441"/>
        <end position="461"/>
    </location>
</feature>
<evidence type="ECO:0000256" key="6">
    <source>
        <dbReference type="SAM" id="Phobius"/>
    </source>
</evidence>
<dbReference type="EMBL" id="JAAMPI010001171">
    <property type="protein sequence ID" value="KAF4626339.1"/>
    <property type="molecule type" value="Genomic_DNA"/>
</dbReference>